<dbReference type="RefSeq" id="WP_264788141.1">
    <property type="nucleotide sequence ID" value="NZ_AP026867.1"/>
</dbReference>
<dbReference type="AlphaFoldDB" id="A0A916DTU1"/>
<gene>
    <name evidence="2" type="ORF">AsAng_0035110</name>
</gene>
<protein>
    <submittedName>
        <fullName evidence="2">Bacteriocin fulvocin C-related protein</fullName>
    </submittedName>
</protein>
<feature type="chain" id="PRO_5037248789" evidence="1">
    <location>
        <begin position="27"/>
        <end position="213"/>
    </location>
</feature>
<dbReference type="NCBIfam" id="NF033852">
    <property type="entry name" value="fulvocin_rel"/>
    <property type="match status" value="1"/>
</dbReference>
<keyword evidence="3" id="KW-1185">Reference proteome</keyword>
<dbReference type="EMBL" id="AP026867">
    <property type="protein sequence ID" value="BDS12786.1"/>
    <property type="molecule type" value="Genomic_DNA"/>
</dbReference>
<accession>A0A916DTU1</accession>
<keyword evidence="1" id="KW-0732">Signal</keyword>
<evidence type="ECO:0000313" key="3">
    <source>
        <dbReference type="Proteomes" id="UP001060919"/>
    </source>
</evidence>
<proteinExistence type="predicted"/>
<organism evidence="2 3">
    <name type="scientific">Aureispira anguillae</name>
    <dbReference type="NCBI Taxonomy" id="2864201"/>
    <lineage>
        <taxon>Bacteria</taxon>
        <taxon>Pseudomonadati</taxon>
        <taxon>Bacteroidota</taxon>
        <taxon>Saprospiria</taxon>
        <taxon>Saprospirales</taxon>
        <taxon>Saprospiraceae</taxon>
        <taxon>Aureispira</taxon>
    </lineage>
</organism>
<dbReference type="Proteomes" id="UP001060919">
    <property type="component" value="Chromosome"/>
</dbReference>
<dbReference type="KEGG" id="aup:AsAng_0035110"/>
<sequence length="213" mass="23303">MKKLFLASIALLLSIAIIVSCKKTEAEVVQEEIQEQTNTSFRNNEEYTPIPKAEYLKLSTSTQKGQWLSKLNYLLNTQGLNNQQRPLVEHLIENIVAQPNDIFKFNEDIQETSLLLVQVFSKVDFINSFASLDANTLTGANTPICEECTAHLVGGNNSIGGGLSPAGLSDCNCDWSCGDDLASSNCRNPNCCEPTSSGCGFLWLFPCDGLDTL</sequence>
<evidence type="ECO:0000256" key="1">
    <source>
        <dbReference type="SAM" id="SignalP"/>
    </source>
</evidence>
<feature type="signal peptide" evidence="1">
    <location>
        <begin position="1"/>
        <end position="26"/>
    </location>
</feature>
<reference evidence="2" key="1">
    <citation type="submission" date="2022-09" db="EMBL/GenBank/DDBJ databases">
        <title>Aureispira anguillicida sp. nov., isolated from Leptocephalus of Japanese eel Anguilla japonica.</title>
        <authorList>
            <person name="Yuasa K."/>
            <person name="Mekata T."/>
            <person name="Ikunari K."/>
        </authorList>
    </citation>
    <scope>NUCLEOTIDE SEQUENCE</scope>
    <source>
        <strain evidence="2">EL160426</strain>
    </source>
</reference>
<name>A0A916DTU1_9BACT</name>
<evidence type="ECO:0000313" key="2">
    <source>
        <dbReference type="EMBL" id="BDS12786.1"/>
    </source>
</evidence>